<name>A0A1Y2H924_9FUNG</name>
<accession>A0A1Y2H924</accession>
<evidence type="ECO:0000313" key="1">
    <source>
        <dbReference type="EMBL" id="ORZ31070.1"/>
    </source>
</evidence>
<dbReference type="Proteomes" id="UP000193411">
    <property type="component" value="Unassembled WGS sequence"/>
</dbReference>
<comment type="caution">
    <text evidence="1">The sequence shown here is derived from an EMBL/GenBank/DDBJ whole genome shotgun (WGS) entry which is preliminary data.</text>
</comment>
<reference evidence="1 2" key="1">
    <citation type="submission" date="2016-07" db="EMBL/GenBank/DDBJ databases">
        <title>Pervasive Adenine N6-methylation of Active Genes in Fungi.</title>
        <authorList>
            <consortium name="DOE Joint Genome Institute"/>
            <person name="Mondo S.J."/>
            <person name="Dannebaum R.O."/>
            <person name="Kuo R.C."/>
            <person name="Labutti K."/>
            <person name="Haridas S."/>
            <person name="Kuo A."/>
            <person name="Salamov A."/>
            <person name="Ahrendt S.R."/>
            <person name="Lipzen A."/>
            <person name="Sullivan W."/>
            <person name="Andreopoulos W.B."/>
            <person name="Clum A."/>
            <person name="Lindquist E."/>
            <person name="Daum C."/>
            <person name="Ramamoorthy G.K."/>
            <person name="Gryganskyi A."/>
            <person name="Culley D."/>
            <person name="Magnuson J.K."/>
            <person name="James T.Y."/>
            <person name="O'Malley M.A."/>
            <person name="Stajich J.E."/>
            <person name="Spatafora J.W."/>
            <person name="Visel A."/>
            <person name="Grigoriev I.V."/>
        </authorList>
    </citation>
    <scope>NUCLEOTIDE SEQUENCE [LARGE SCALE GENOMIC DNA]</scope>
    <source>
        <strain evidence="1 2">PL171</strain>
    </source>
</reference>
<evidence type="ECO:0000313" key="2">
    <source>
        <dbReference type="Proteomes" id="UP000193411"/>
    </source>
</evidence>
<dbReference type="AlphaFoldDB" id="A0A1Y2H924"/>
<gene>
    <name evidence="1" type="ORF">BCR44DRAFT_1443143</name>
</gene>
<sequence length="85" mass="10024">MSVPMVHPAWQLSLLHWQRCIAGLLRGPPRCHAGVVHSRAGRQYPNHPYLLWWRTSRDALRLWATLLWANRSFLRGFTECPPRRL</sequence>
<dbReference type="EMBL" id="MCFL01000067">
    <property type="protein sequence ID" value="ORZ31070.1"/>
    <property type="molecule type" value="Genomic_DNA"/>
</dbReference>
<proteinExistence type="predicted"/>
<keyword evidence="2" id="KW-1185">Reference proteome</keyword>
<protein>
    <submittedName>
        <fullName evidence="1">Uncharacterized protein</fullName>
    </submittedName>
</protein>
<organism evidence="1 2">
    <name type="scientific">Catenaria anguillulae PL171</name>
    <dbReference type="NCBI Taxonomy" id="765915"/>
    <lineage>
        <taxon>Eukaryota</taxon>
        <taxon>Fungi</taxon>
        <taxon>Fungi incertae sedis</taxon>
        <taxon>Blastocladiomycota</taxon>
        <taxon>Blastocladiomycetes</taxon>
        <taxon>Blastocladiales</taxon>
        <taxon>Catenariaceae</taxon>
        <taxon>Catenaria</taxon>
    </lineage>
</organism>